<dbReference type="InterPro" id="IPR003593">
    <property type="entry name" value="AAA+_ATPase"/>
</dbReference>
<dbReference type="PROSITE" id="PS00211">
    <property type="entry name" value="ABC_TRANSPORTER_1"/>
    <property type="match status" value="1"/>
</dbReference>
<dbReference type="EMBL" id="CP137624">
    <property type="protein sequence ID" value="WPK10898.1"/>
    <property type="molecule type" value="Genomic_DNA"/>
</dbReference>
<organism evidence="5 6">
    <name type="scientific">Lysinibacillus louembei</name>
    <dbReference type="NCBI Taxonomy" id="1470088"/>
    <lineage>
        <taxon>Bacteria</taxon>
        <taxon>Bacillati</taxon>
        <taxon>Bacillota</taxon>
        <taxon>Bacilli</taxon>
        <taxon>Bacillales</taxon>
        <taxon>Bacillaceae</taxon>
        <taxon>Lysinibacillus</taxon>
    </lineage>
</organism>
<dbReference type="InterPro" id="IPR027417">
    <property type="entry name" value="P-loop_NTPase"/>
</dbReference>
<evidence type="ECO:0000256" key="1">
    <source>
        <dbReference type="ARBA" id="ARBA00022448"/>
    </source>
</evidence>
<dbReference type="SMART" id="SM00382">
    <property type="entry name" value="AAA"/>
    <property type="match status" value="1"/>
</dbReference>
<keyword evidence="3 5" id="KW-0067">ATP-binding</keyword>
<dbReference type="RefSeq" id="WP_319836027.1">
    <property type="nucleotide sequence ID" value="NZ_CP137624.1"/>
</dbReference>
<evidence type="ECO:0000256" key="3">
    <source>
        <dbReference type="ARBA" id="ARBA00022840"/>
    </source>
</evidence>
<evidence type="ECO:0000313" key="6">
    <source>
        <dbReference type="Proteomes" id="UP001322664"/>
    </source>
</evidence>
<dbReference type="PROSITE" id="PS50893">
    <property type="entry name" value="ABC_TRANSPORTER_2"/>
    <property type="match status" value="1"/>
</dbReference>
<dbReference type="PANTHER" id="PTHR42711">
    <property type="entry name" value="ABC TRANSPORTER ATP-BINDING PROTEIN"/>
    <property type="match status" value="1"/>
</dbReference>
<gene>
    <name evidence="5" type="ORF">R6U77_13520</name>
</gene>
<dbReference type="InterPro" id="IPR050763">
    <property type="entry name" value="ABC_transporter_ATP-binding"/>
</dbReference>
<dbReference type="Pfam" id="PF00005">
    <property type="entry name" value="ABC_tran"/>
    <property type="match status" value="1"/>
</dbReference>
<name>A0ABZ0RV98_9BACI</name>
<dbReference type="SUPFAM" id="SSF52540">
    <property type="entry name" value="P-loop containing nucleoside triphosphate hydrolases"/>
    <property type="match status" value="1"/>
</dbReference>
<evidence type="ECO:0000256" key="2">
    <source>
        <dbReference type="ARBA" id="ARBA00022741"/>
    </source>
</evidence>
<feature type="domain" description="ABC transporter" evidence="4">
    <location>
        <begin position="6"/>
        <end position="248"/>
    </location>
</feature>
<protein>
    <submittedName>
        <fullName evidence="5">ATP-binding cassette domain-containing protein</fullName>
    </submittedName>
</protein>
<reference evidence="5 6" key="1">
    <citation type="submission" date="2023-09" db="EMBL/GenBank/DDBJ databases">
        <authorList>
            <person name="Page C.A."/>
            <person name="Perez-Diaz I.M."/>
        </authorList>
    </citation>
    <scope>NUCLEOTIDE SEQUENCE [LARGE SCALE GENOMIC DNA]</scope>
    <source>
        <strain evidence="5 6">Ll15</strain>
    </source>
</reference>
<dbReference type="Gene3D" id="3.40.50.300">
    <property type="entry name" value="P-loop containing nucleotide triphosphate hydrolases"/>
    <property type="match status" value="1"/>
</dbReference>
<evidence type="ECO:0000259" key="4">
    <source>
        <dbReference type="PROSITE" id="PS50893"/>
    </source>
</evidence>
<keyword evidence="2" id="KW-0547">Nucleotide-binding</keyword>
<dbReference type="InterPro" id="IPR003439">
    <property type="entry name" value="ABC_transporter-like_ATP-bd"/>
</dbReference>
<evidence type="ECO:0000313" key="5">
    <source>
        <dbReference type="EMBL" id="WPK10898.1"/>
    </source>
</evidence>
<proteinExistence type="predicted"/>
<accession>A0ABZ0RV98</accession>
<dbReference type="PANTHER" id="PTHR42711:SF18">
    <property type="entry name" value="ABC TRANSPORTER, ATP-BINDING PROTEIN"/>
    <property type="match status" value="1"/>
</dbReference>
<sequence>MTNYLIDVQHVKRTYEVQSRRWKRQRQKVDAVKDVSFCVKEGEIFGLLGPNGAGKTTMIKMLTTMLIPTSGTISILGLDPVKQYRELRPQINFILGGERNLYWRLSAYDNLAYFADLYKIPRAVQQKRIPQLLQLVGLEDAAQRRVETFSKGMKQRLQIARGLINQPKILFLDEPSIGLDPVSARKLRDILRELNKQGTTIILTTHYMYEADELCDRIAFINKGQLVTIDTPQQLKQKMSDITVITCTVKNCTEQQLNDYLPCEYLQHIAIDVKDQGLVVHMHTNKPQQLVPNLYRIPQIHIQDMTMAQPSLEDVYVAMIGGL</sequence>
<dbReference type="InterPro" id="IPR017871">
    <property type="entry name" value="ABC_transporter-like_CS"/>
</dbReference>
<dbReference type="GO" id="GO:0005524">
    <property type="term" value="F:ATP binding"/>
    <property type="evidence" value="ECO:0007669"/>
    <property type="project" value="UniProtKB-KW"/>
</dbReference>
<dbReference type="Proteomes" id="UP001322664">
    <property type="component" value="Chromosome"/>
</dbReference>
<keyword evidence="1" id="KW-0813">Transport</keyword>
<keyword evidence="6" id="KW-1185">Reference proteome</keyword>